<gene>
    <name evidence="3" type="ORF">SAMN05192566_1684</name>
</gene>
<dbReference type="SUPFAM" id="SSF54593">
    <property type="entry name" value="Glyoxalase/Bleomycin resistance protein/Dihydroxybiphenyl dioxygenase"/>
    <property type="match status" value="1"/>
</dbReference>
<dbReference type="Gene3D" id="3.10.180.10">
    <property type="entry name" value="2,3-Dihydroxybiphenyl 1,2-Dioxygenase, domain 1"/>
    <property type="match status" value="1"/>
</dbReference>
<dbReference type="GO" id="GO:0046872">
    <property type="term" value="F:metal ion binding"/>
    <property type="evidence" value="ECO:0007669"/>
    <property type="project" value="UniProtKB-KW"/>
</dbReference>
<evidence type="ECO:0000259" key="2">
    <source>
        <dbReference type="PROSITE" id="PS51819"/>
    </source>
</evidence>
<dbReference type="InterPro" id="IPR029068">
    <property type="entry name" value="Glyas_Bleomycin-R_OHBP_Dase"/>
</dbReference>
<reference evidence="4" key="1">
    <citation type="submission" date="2016-10" db="EMBL/GenBank/DDBJ databases">
        <authorList>
            <person name="Varghese N."/>
            <person name="Submissions S."/>
        </authorList>
    </citation>
    <scope>NUCLEOTIDE SEQUENCE [LARGE SCALE GENOMIC DNA]</scope>
    <source>
        <strain evidence="4">CBMB127</strain>
    </source>
</reference>
<sequence length="159" mass="17720">MEAITLGSMHPITPMPAPQITDIDHIGIRVSDRDIAKAFYEALGFVETAYFRDGQANEMVNASGLRINLILNGAKQPQRHNILLDAPVKYCGYTHAAFVVPSLSTLQQWLAQHGIAITEGPVRYGQRRITLFIRDPDGNVLEFNELLNPTDQENPHETV</sequence>
<dbReference type="PROSITE" id="PS00934">
    <property type="entry name" value="GLYOXALASE_I_1"/>
    <property type="match status" value="1"/>
</dbReference>
<dbReference type="InterPro" id="IPR018146">
    <property type="entry name" value="Glyoxalase_1_CS"/>
</dbReference>
<evidence type="ECO:0000256" key="1">
    <source>
        <dbReference type="ARBA" id="ARBA00022723"/>
    </source>
</evidence>
<proteinExistence type="predicted"/>
<dbReference type="PROSITE" id="PS51819">
    <property type="entry name" value="VOC"/>
    <property type="match status" value="1"/>
</dbReference>
<keyword evidence="3" id="KW-0223">Dioxygenase</keyword>
<keyword evidence="4" id="KW-1185">Reference proteome</keyword>
<dbReference type="InterPro" id="IPR037523">
    <property type="entry name" value="VOC_core"/>
</dbReference>
<dbReference type="EMBL" id="FNFX01000003">
    <property type="protein sequence ID" value="SDK56612.1"/>
    <property type="molecule type" value="Genomic_DNA"/>
</dbReference>
<keyword evidence="3" id="KW-0560">Oxidoreductase</keyword>
<evidence type="ECO:0000313" key="3">
    <source>
        <dbReference type="EMBL" id="SDK56612.1"/>
    </source>
</evidence>
<dbReference type="InterPro" id="IPR004360">
    <property type="entry name" value="Glyas_Fos-R_dOase_dom"/>
</dbReference>
<organism evidence="3 4">
    <name type="scientific">Methylophilus rhizosphaerae</name>
    <dbReference type="NCBI Taxonomy" id="492660"/>
    <lineage>
        <taxon>Bacteria</taxon>
        <taxon>Pseudomonadati</taxon>
        <taxon>Pseudomonadota</taxon>
        <taxon>Betaproteobacteria</taxon>
        <taxon>Nitrosomonadales</taxon>
        <taxon>Methylophilaceae</taxon>
        <taxon>Methylophilus</taxon>
    </lineage>
</organism>
<dbReference type="CDD" id="cd06587">
    <property type="entry name" value="VOC"/>
    <property type="match status" value="1"/>
</dbReference>
<dbReference type="STRING" id="492660.SAMN05192566_1684"/>
<evidence type="ECO:0000313" key="4">
    <source>
        <dbReference type="Proteomes" id="UP000198629"/>
    </source>
</evidence>
<keyword evidence="1" id="KW-0479">Metal-binding</keyword>
<protein>
    <submittedName>
        <fullName evidence="3">Catechol 2,3-dioxygenase</fullName>
    </submittedName>
</protein>
<dbReference type="RefSeq" id="WP_218119031.1">
    <property type="nucleotide sequence ID" value="NZ_FNFX01000003.1"/>
</dbReference>
<dbReference type="GO" id="GO:0004462">
    <property type="term" value="F:lactoylglutathione lyase activity"/>
    <property type="evidence" value="ECO:0007669"/>
    <property type="project" value="InterPro"/>
</dbReference>
<name>A0A1G9CY96_9PROT</name>
<dbReference type="AlphaFoldDB" id="A0A1G9CY96"/>
<feature type="domain" description="VOC" evidence="2">
    <location>
        <begin position="22"/>
        <end position="146"/>
    </location>
</feature>
<accession>A0A1G9CY96</accession>
<dbReference type="Proteomes" id="UP000198629">
    <property type="component" value="Unassembled WGS sequence"/>
</dbReference>
<dbReference type="Pfam" id="PF00903">
    <property type="entry name" value="Glyoxalase"/>
    <property type="match status" value="1"/>
</dbReference>
<dbReference type="GO" id="GO:0051213">
    <property type="term" value="F:dioxygenase activity"/>
    <property type="evidence" value="ECO:0007669"/>
    <property type="project" value="UniProtKB-KW"/>
</dbReference>